<protein>
    <submittedName>
        <fullName evidence="1">Uncharacterized protein</fullName>
    </submittedName>
</protein>
<comment type="caution">
    <text evidence="1">The sequence shown here is derived from an EMBL/GenBank/DDBJ whole genome shotgun (WGS) entry which is preliminary data.</text>
</comment>
<keyword evidence="2" id="KW-1185">Reference proteome</keyword>
<dbReference type="Proteomes" id="UP001195769">
    <property type="component" value="Unassembled WGS sequence"/>
</dbReference>
<accession>A0AAD4DUM3</accession>
<dbReference type="EMBL" id="JABBWK010000099">
    <property type="protein sequence ID" value="KAG1893464.1"/>
    <property type="molecule type" value="Genomic_DNA"/>
</dbReference>
<dbReference type="GeneID" id="64664817"/>
<evidence type="ECO:0000313" key="2">
    <source>
        <dbReference type="Proteomes" id="UP001195769"/>
    </source>
</evidence>
<reference evidence="1" key="1">
    <citation type="journal article" date="2020" name="New Phytol.">
        <title>Comparative genomics reveals dynamic genome evolution in host specialist ectomycorrhizal fungi.</title>
        <authorList>
            <person name="Lofgren L.A."/>
            <person name="Nguyen N.H."/>
            <person name="Vilgalys R."/>
            <person name="Ruytinx J."/>
            <person name="Liao H.L."/>
            <person name="Branco S."/>
            <person name="Kuo A."/>
            <person name="LaButti K."/>
            <person name="Lipzen A."/>
            <person name="Andreopoulos W."/>
            <person name="Pangilinan J."/>
            <person name="Riley R."/>
            <person name="Hundley H."/>
            <person name="Na H."/>
            <person name="Barry K."/>
            <person name="Grigoriev I.V."/>
            <person name="Stajich J.E."/>
            <person name="Kennedy P.G."/>
        </authorList>
    </citation>
    <scope>NUCLEOTIDE SEQUENCE</scope>
    <source>
        <strain evidence="1">FC203</strain>
    </source>
</reference>
<gene>
    <name evidence="1" type="ORF">F5891DRAFT_1282093</name>
</gene>
<dbReference type="AlphaFoldDB" id="A0AAD4DUM3"/>
<name>A0AAD4DUM3_9AGAM</name>
<dbReference type="RefSeq" id="XP_041219040.1">
    <property type="nucleotide sequence ID" value="XM_041370519.1"/>
</dbReference>
<proteinExistence type="predicted"/>
<organism evidence="1 2">
    <name type="scientific">Suillus fuscotomentosus</name>
    <dbReference type="NCBI Taxonomy" id="1912939"/>
    <lineage>
        <taxon>Eukaryota</taxon>
        <taxon>Fungi</taxon>
        <taxon>Dikarya</taxon>
        <taxon>Basidiomycota</taxon>
        <taxon>Agaricomycotina</taxon>
        <taxon>Agaricomycetes</taxon>
        <taxon>Agaricomycetidae</taxon>
        <taxon>Boletales</taxon>
        <taxon>Suillineae</taxon>
        <taxon>Suillaceae</taxon>
        <taxon>Suillus</taxon>
    </lineage>
</organism>
<sequence length="211" mass="23252">MLLQWYMLSPAGPSKLSAIRFSSPSRVHSIKIFPTDVQPPDIKSYHRVLSATIFHHHAAWYRDTHIVGRTGPEAYFLDVYVNAYPVGSLVDAKQKLKAPNALMPTVIPYAGGVVEYAVNTSSEFATRSTIPTTDSPLLTHSSVPLVPALDATKSNDPNALARNLLALFPNAPSLSLVTRLMFCLKQPNDDSNLPELPHLYSDLNEEEVDID</sequence>
<evidence type="ECO:0000313" key="1">
    <source>
        <dbReference type="EMBL" id="KAG1893464.1"/>
    </source>
</evidence>